<gene>
    <name evidence="1" type="ORF">UU67_C0007G0014</name>
</gene>
<dbReference type="EMBL" id="LCBN01000007">
    <property type="protein sequence ID" value="KKS14133.1"/>
    <property type="molecule type" value="Genomic_DNA"/>
</dbReference>
<evidence type="ECO:0000313" key="1">
    <source>
        <dbReference type="EMBL" id="KKS14133.1"/>
    </source>
</evidence>
<reference evidence="1 2" key="1">
    <citation type="journal article" date="2015" name="Nature">
        <title>rRNA introns, odd ribosomes, and small enigmatic genomes across a large radiation of phyla.</title>
        <authorList>
            <person name="Brown C.T."/>
            <person name="Hug L.A."/>
            <person name="Thomas B.C."/>
            <person name="Sharon I."/>
            <person name="Castelle C.J."/>
            <person name="Singh A."/>
            <person name="Wilkins M.J."/>
            <person name="Williams K.H."/>
            <person name="Banfield J.F."/>
        </authorList>
    </citation>
    <scope>NUCLEOTIDE SEQUENCE [LARGE SCALE GENOMIC DNA]</scope>
</reference>
<dbReference type="AlphaFoldDB" id="A0A0G0ZME7"/>
<protein>
    <recommendedName>
        <fullName evidence="3">DNA polymerase III delta N-terminal domain-containing protein</fullName>
    </recommendedName>
</protein>
<sequence>MKIILLVGPGEVSKRNELLKIKRQYPPENISQIDLKTQDASVLEVGLASSGLFETGAKLVIGENVPDKLDLKKINLGTGETTLVMVADSPKATSKLLESAKALKAQVLSFEGEKETSMFPFLDKLIEQKKEALIELEKYREEWGSMYVITMVYYLLRRNILPLPQSAYAAGKIKEQKKKYSLQNFTKLYYLAIQAEYNIKNGDMDEKGALTRLAYSFISHKSN</sequence>
<organism evidence="1 2">
    <name type="scientific">Candidatus Daviesbacteria bacterium GW2011_GWB1_41_5</name>
    <dbReference type="NCBI Taxonomy" id="1618429"/>
    <lineage>
        <taxon>Bacteria</taxon>
        <taxon>Candidatus Daviesiibacteriota</taxon>
    </lineage>
</organism>
<evidence type="ECO:0000313" key="2">
    <source>
        <dbReference type="Proteomes" id="UP000034753"/>
    </source>
</evidence>
<dbReference type="Proteomes" id="UP000034753">
    <property type="component" value="Unassembled WGS sequence"/>
</dbReference>
<name>A0A0G0ZME7_9BACT</name>
<comment type="caution">
    <text evidence="1">The sequence shown here is derived from an EMBL/GenBank/DDBJ whole genome shotgun (WGS) entry which is preliminary data.</text>
</comment>
<proteinExistence type="predicted"/>
<accession>A0A0G0ZME7</accession>
<evidence type="ECO:0008006" key="3">
    <source>
        <dbReference type="Google" id="ProtNLM"/>
    </source>
</evidence>